<keyword evidence="2 7" id="KW-0812">Transmembrane</keyword>
<organism evidence="8 9">
    <name type="scientific">Idiomarina fontislapidosi</name>
    <dbReference type="NCBI Taxonomy" id="263723"/>
    <lineage>
        <taxon>Bacteria</taxon>
        <taxon>Pseudomonadati</taxon>
        <taxon>Pseudomonadota</taxon>
        <taxon>Gammaproteobacteria</taxon>
        <taxon>Alteromonadales</taxon>
        <taxon>Idiomarinaceae</taxon>
        <taxon>Idiomarina</taxon>
    </lineage>
</organism>
<comment type="similarity">
    <text evidence="7">Belongs to the transglycosylase MltG family.</text>
</comment>
<feature type="site" description="Important for catalytic activity" evidence="7">
    <location>
        <position position="217"/>
    </location>
</feature>
<evidence type="ECO:0000256" key="2">
    <source>
        <dbReference type="ARBA" id="ARBA00022692"/>
    </source>
</evidence>
<dbReference type="RefSeq" id="WP_110573135.1">
    <property type="nucleotide sequence ID" value="NZ_PIPV01000002.1"/>
</dbReference>
<dbReference type="PANTHER" id="PTHR30518">
    <property type="entry name" value="ENDOLYTIC MUREIN TRANSGLYCOSYLASE"/>
    <property type="match status" value="1"/>
</dbReference>
<dbReference type="NCBIfam" id="TIGR00247">
    <property type="entry name" value="endolytic transglycosylase MltG"/>
    <property type="match status" value="1"/>
</dbReference>
<dbReference type="Proteomes" id="UP000287330">
    <property type="component" value="Unassembled WGS sequence"/>
</dbReference>
<evidence type="ECO:0000256" key="4">
    <source>
        <dbReference type="ARBA" id="ARBA00023136"/>
    </source>
</evidence>
<sequence>MKHALKILILLLFVALAVIASVYALTQWRLAQPLASDNSGDGVFEVVAGDTARSIVNRVNQRFERDLANVDYRLSQVLVGVDRLPAGVYRVSHQDTWLSLWERIKSNDEALFSITLIEGQTLTQWMAQMKQANFLRQQVTDIKELPALLGLEHASAEGWLYPETYHYRAHETDLSILRRAHDKMRAVVEDAWQQRNPRCEVNSPYELLILASIIEKETGLSGERDLVSSVFHNRLRVGMRLQSDPTTIYGIENFDGDLTRAHLREKTAYNTYRIDGLPPTPIAIPSEAAVRAAAQPVASDYFYFVANKQGGHVFSETLEQHQRAVRRYQLNQDTE</sequence>
<dbReference type="CDD" id="cd08010">
    <property type="entry name" value="MltG_like"/>
    <property type="match status" value="1"/>
</dbReference>
<dbReference type="Pfam" id="PF02618">
    <property type="entry name" value="YceG"/>
    <property type="match status" value="1"/>
</dbReference>
<reference evidence="9" key="1">
    <citation type="journal article" date="2018" name="Front. Microbiol.">
        <title>Genome-Based Analysis Reveals the Taxonomy and Diversity of the Family Idiomarinaceae.</title>
        <authorList>
            <person name="Liu Y."/>
            <person name="Lai Q."/>
            <person name="Shao Z."/>
        </authorList>
    </citation>
    <scope>NUCLEOTIDE SEQUENCE [LARGE SCALE GENOMIC DNA]</scope>
    <source>
        <strain evidence="9">F23</strain>
    </source>
</reference>
<keyword evidence="9" id="KW-1185">Reference proteome</keyword>
<evidence type="ECO:0000313" key="8">
    <source>
        <dbReference type="EMBL" id="RUO57648.1"/>
    </source>
</evidence>
<dbReference type="OrthoDB" id="9814591at2"/>
<dbReference type="AlphaFoldDB" id="A0A432Y9K7"/>
<keyword evidence="5 7" id="KW-0456">Lyase</keyword>
<keyword evidence="6 7" id="KW-0961">Cell wall biogenesis/degradation</keyword>
<accession>A0A432Y9K7</accession>
<protein>
    <recommendedName>
        <fullName evidence="7">Endolytic murein transglycosylase</fullName>
        <ecNumber evidence="7">4.2.2.29</ecNumber>
    </recommendedName>
    <alternativeName>
        <fullName evidence="7">Peptidoglycan lytic transglycosylase</fullName>
    </alternativeName>
    <alternativeName>
        <fullName evidence="7">Peptidoglycan polymerization terminase</fullName>
    </alternativeName>
</protein>
<comment type="catalytic activity">
    <reaction evidence="7">
        <text>a peptidoglycan chain = a peptidoglycan chain with N-acetyl-1,6-anhydromuramyl-[peptide] at the reducing end + a peptidoglycan chain with N-acetylglucosamine at the non-reducing end.</text>
        <dbReference type="EC" id="4.2.2.29"/>
    </reaction>
</comment>
<dbReference type="GO" id="GO:0009252">
    <property type="term" value="P:peptidoglycan biosynthetic process"/>
    <property type="evidence" value="ECO:0007669"/>
    <property type="project" value="UniProtKB-UniRule"/>
</dbReference>
<proteinExistence type="inferred from homology"/>
<evidence type="ECO:0000313" key="9">
    <source>
        <dbReference type="Proteomes" id="UP000287330"/>
    </source>
</evidence>
<dbReference type="EC" id="4.2.2.29" evidence="7"/>
<dbReference type="EMBL" id="PIPV01000002">
    <property type="protein sequence ID" value="RUO57648.1"/>
    <property type="molecule type" value="Genomic_DNA"/>
</dbReference>
<dbReference type="InterPro" id="IPR003770">
    <property type="entry name" value="MLTG-like"/>
</dbReference>
<dbReference type="GO" id="GO:0005886">
    <property type="term" value="C:plasma membrane"/>
    <property type="evidence" value="ECO:0007669"/>
    <property type="project" value="UniProtKB-UniRule"/>
</dbReference>
<keyword evidence="4 7" id="KW-0472">Membrane</keyword>
<keyword evidence="7" id="KW-0997">Cell inner membrane</keyword>
<evidence type="ECO:0000256" key="5">
    <source>
        <dbReference type="ARBA" id="ARBA00023239"/>
    </source>
</evidence>
<comment type="function">
    <text evidence="7">Functions as a peptidoglycan terminase that cleaves nascent peptidoglycan strands endolytically to terminate their elongation.</text>
</comment>
<dbReference type="Gene3D" id="3.30.160.60">
    <property type="entry name" value="Classic Zinc Finger"/>
    <property type="match status" value="1"/>
</dbReference>
<gene>
    <name evidence="7" type="primary">mltG</name>
    <name evidence="8" type="ORF">CWE25_04050</name>
</gene>
<dbReference type="GO" id="GO:0071555">
    <property type="term" value="P:cell wall organization"/>
    <property type="evidence" value="ECO:0007669"/>
    <property type="project" value="UniProtKB-KW"/>
</dbReference>
<dbReference type="PANTHER" id="PTHR30518:SF2">
    <property type="entry name" value="ENDOLYTIC MUREIN TRANSGLYCOSYLASE"/>
    <property type="match status" value="1"/>
</dbReference>
<evidence type="ECO:0000256" key="6">
    <source>
        <dbReference type="ARBA" id="ARBA00023316"/>
    </source>
</evidence>
<keyword evidence="1 7" id="KW-1003">Cell membrane</keyword>
<dbReference type="HAMAP" id="MF_02065">
    <property type="entry name" value="MltG"/>
    <property type="match status" value="1"/>
</dbReference>
<name>A0A432Y9K7_9GAMM</name>
<evidence type="ECO:0000256" key="3">
    <source>
        <dbReference type="ARBA" id="ARBA00022989"/>
    </source>
</evidence>
<keyword evidence="3 7" id="KW-1133">Transmembrane helix</keyword>
<evidence type="ECO:0000256" key="7">
    <source>
        <dbReference type="HAMAP-Rule" id="MF_02065"/>
    </source>
</evidence>
<evidence type="ECO:0000256" key="1">
    <source>
        <dbReference type="ARBA" id="ARBA00022475"/>
    </source>
</evidence>
<dbReference type="GO" id="GO:0008932">
    <property type="term" value="F:lytic endotransglycosylase activity"/>
    <property type="evidence" value="ECO:0007669"/>
    <property type="project" value="UniProtKB-UniRule"/>
</dbReference>
<comment type="caution">
    <text evidence="8">The sequence shown here is derived from an EMBL/GenBank/DDBJ whole genome shotgun (WGS) entry which is preliminary data.</text>
</comment>